<comment type="caution">
    <text evidence="1">The sequence shown here is derived from an EMBL/GenBank/DDBJ whole genome shotgun (WGS) entry which is preliminary data.</text>
</comment>
<evidence type="ECO:0000313" key="2">
    <source>
        <dbReference type="Proteomes" id="UP001164539"/>
    </source>
</evidence>
<dbReference type="EMBL" id="CM051406">
    <property type="protein sequence ID" value="KAJ4704046.1"/>
    <property type="molecule type" value="Genomic_DNA"/>
</dbReference>
<organism evidence="1 2">
    <name type="scientific">Melia azedarach</name>
    <name type="common">Chinaberry tree</name>
    <dbReference type="NCBI Taxonomy" id="155640"/>
    <lineage>
        <taxon>Eukaryota</taxon>
        <taxon>Viridiplantae</taxon>
        <taxon>Streptophyta</taxon>
        <taxon>Embryophyta</taxon>
        <taxon>Tracheophyta</taxon>
        <taxon>Spermatophyta</taxon>
        <taxon>Magnoliopsida</taxon>
        <taxon>eudicotyledons</taxon>
        <taxon>Gunneridae</taxon>
        <taxon>Pentapetalae</taxon>
        <taxon>rosids</taxon>
        <taxon>malvids</taxon>
        <taxon>Sapindales</taxon>
        <taxon>Meliaceae</taxon>
        <taxon>Melia</taxon>
    </lineage>
</organism>
<reference evidence="1 2" key="1">
    <citation type="journal article" date="2023" name="Science">
        <title>Complex scaffold remodeling in plant triterpene biosynthesis.</title>
        <authorList>
            <person name="De La Pena R."/>
            <person name="Hodgson H."/>
            <person name="Liu J.C."/>
            <person name="Stephenson M.J."/>
            <person name="Martin A.C."/>
            <person name="Owen C."/>
            <person name="Harkess A."/>
            <person name="Leebens-Mack J."/>
            <person name="Jimenez L.E."/>
            <person name="Osbourn A."/>
            <person name="Sattely E.S."/>
        </authorList>
    </citation>
    <scope>NUCLEOTIDE SEQUENCE [LARGE SCALE GENOMIC DNA]</scope>
    <source>
        <strain evidence="2">cv. JPN11</strain>
        <tissue evidence="1">Leaf</tissue>
    </source>
</reference>
<accession>A0ACC1WXT4</accession>
<protein>
    <submittedName>
        <fullName evidence="1">LRR receptor-like kinase</fullName>
    </submittedName>
</protein>
<name>A0ACC1WXT4_MELAZ</name>
<keyword evidence="2" id="KW-1185">Reference proteome</keyword>
<sequence>MDKLRSPMLDVKVVCLLVFFLLSEIGSGKTSPYKTYGALHRNSVPCSRGGAAYYSCLPEKLLDSGYCDPDEGLPCTEMFALRTFISKLGLAPAPFISRSYCSDKESLSSITIDCICNGNVCHISQIIMQNLRLDGYIHEAVAQLTHLEKLDLAYNELHGSIPVNLANLTSLTEIHLEDNQLTGGIPTSLGFLKNLTVIHLYLNYLGAKIPPSLGNLTSLLELNLWSNKLTGGIPRELGNLTQLQSLKLDDNELSGELPPELGKLSNLREITLTSNKLSGKLPKEYAQLRNLLSFELGGNYLSGPIPKFIANWVDLTSLILMGNNFEGKLPPAIFNMKNLQYLMITDLSSPSFEFPHSANLTNIYSLILRNCSVTGVIPTYFGNWSWLKYLDLSFNSLTGGIPDSFQNLSLSEMFLTENMLSGTVPGWIFKQVQKGDLSYNNFTFRGPTEKHSNQTRKLGFNNSGNGSPDHQEINIKPANRDTIYQIMDEKCDGKKSKYHSLFINAGGEETIIGKNHYNADDKTSNFYVNPANNWAYSCSGDFPWSTENPKDYIKNMTCGVSIPEAPLYAKSRLCPQSLTYYGFCLHNGNYTVKLHFAETVYTNQDDHSSTGKRVFDIYIQGKLALKDFNLKEKAGGPYKICTENFTANVHDNLLEIRLFWAGKGSLYSAPSLSGPLISAISVTPDFKIGRLSKKEIAGIIIASVSALLLLLAFMWRMGWLGDRELRVTCVELRGKSYSLKQIIDATRNFSTKTEIGVGRFGTVYKADLGDQIVAVKKLSPQARHVIDQIGTELYVQEKPLKHNNLVQLLGCCSKGDLHLLIYEHMENGSLQRALFDQDSKVQLDWPKRIIICLGIAKGLKYLHEGNPNHKIVHRNIKPSNVLLDGSLNAKIADLGLAKIYDEEDPYKFIREKGTAVYMAPEYAMRKAITDKVDVFSFGILLLEIVSGQTNAKYEENKETVFLLDTAIVLQTKGKIMELVDKKLSSYNWQQAHKILGLAIQCVDQSPTLRPTMSHAVSVLEAIPKTQID</sequence>
<gene>
    <name evidence="1" type="ORF">OWV82_023864</name>
</gene>
<evidence type="ECO:0000313" key="1">
    <source>
        <dbReference type="EMBL" id="KAJ4704046.1"/>
    </source>
</evidence>
<proteinExistence type="predicted"/>
<dbReference type="Proteomes" id="UP001164539">
    <property type="component" value="Chromosome 13"/>
</dbReference>